<dbReference type="PANTHER" id="PTHR43045">
    <property type="entry name" value="SHIKIMATE TRANSPORTER"/>
    <property type="match status" value="1"/>
</dbReference>
<feature type="transmembrane region" description="Helical" evidence="7">
    <location>
        <begin position="256"/>
        <end position="276"/>
    </location>
</feature>
<keyword evidence="5 7" id="KW-1133">Transmembrane helix</keyword>
<dbReference type="InterPro" id="IPR005828">
    <property type="entry name" value="MFS_sugar_transport-like"/>
</dbReference>
<dbReference type="Pfam" id="PF00083">
    <property type="entry name" value="Sugar_tr"/>
    <property type="match status" value="1"/>
</dbReference>
<dbReference type="CDD" id="cd17369">
    <property type="entry name" value="MFS_ShiA_like"/>
    <property type="match status" value="1"/>
</dbReference>
<reference evidence="10" key="1">
    <citation type="submission" date="2011-03" db="EMBL/GenBank/DDBJ databases">
        <authorList>
            <person name="Voget S."/>
            <person name="Streit W.R."/>
            <person name="Jaeger K.E."/>
            <person name="Daniel R."/>
        </authorList>
    </citation>
    <scope>NUCLEOTIDE SEQUENCE [LARGE SCALE GENOMIC DNA]</scope>
    <source>
        <strain evidence="10">PG1</strain>
    </source>
</reference>
<dbReference type="Pfam" id="PF07690">
    <property type="entry name" value="MFS_1"/>
    <property type="match status" value="1"/>
</dbReference>
<dbReference type="FunFam" id="1.20.1250.20:FF:000001">
    <property type="entry name" value="Dicarboxylate MFS transporter"/>
    <property type="match status" value="1"/>
</dbReference>
<dbReference type="InterPro" id="IPR020846">
    <property type="entry name" value="MFS_dom"/>
</dbReference>
<dbReference type="GO" id="GO:0005886">
    <property type="term" value="C:plasma membrane"/>
    <property type="evidence" value="ECO:0007669"/>
    <property type="project" value="UniProtKB-SubCell"/>
</dbReference>
<dbReference type="InterPro" id="IPR011701">
    <property type="entry name" value="MFS"/>
</dbReference>
<evidence type="ECO:0000256" key="3">
    <source>
        <dbReference type="ARBA" id="ARBA00022475"/>
    </source>
</evidence>
<evidence type="ECO:0000256" key="4">
    <source>
        <dbReference type="ARBA" id="ARBA00022692"/>
    </source>
</evidence>
<feature type="domain" description="Major facilitator superfamily (MFS) profile" evidence="8">
    <location>
        <begin position="33"/>
        <end position="442"/>
    </location>
</feature>
<dbReference type="SUPFAM" id="SSF103473">
    <property type="entry name" value="MFS general substrate transporter"/>
    <property type="match status" value="1"/>
</dbReference>
<proteinExistence type="predicted"/>
<dbReference type="InterPro" id="IPR036259">
    <property type="entry name" value="MFS_trans_sf"/>
</dbReference>
<organism evidence="9 10">
    <name type="scientific">Burkholderia plantarii</name>
    <dbReference type="NCBI Taxonomy" id="41899"/>
    <lineage>
        <taxon>Bacteria</taxon>
        <taxon>Pseudomonadati</taxon>
        <taxon>Pseudomonadota</taxon>
        <taxon>Betaproteobacteria</taxon>
        <taxon>Burkholderiales</taxon>
        <taxon>Burkholderiaceae</taxon>
        <taxon>Burkholderia</taxon>
    </lineage>
</organism>
<dbReference type="PROSITE" id="PS00216">
    <property type="entry name" value="SUGAR_TRANSPORT_1"/>
    <property type="match status" value="1"/>
</dbReference>
<keyword evidence="10" id="KW-1185">Reference proteome</keyword>
<dbReference type="Proteomes" id="UP000031838">
    <property type="component" value="Chromosome 1"/>
</dbReference>
<dbReference type="HOGENOM" id="CLU_001265_39_5_4"/>
<keyword evidence="2" id="KW-0813">Transport</keyword>
<evidence type="ECO:0000256" key="5">
    <source>
        <dbReference type="ARBA" id="ARBA00022989"/>
    </source>
</evidence>
<dbReference type="GO" id="GO:0022857">
    <property type="term" value="F:transmembrane transporter activity"/>
    <property type="evidence" value="ECO:0007669"/>
    <property type="project" value="InterPro"/>
</dbReference>
<reference evidence="9 10" key="2">
    <citation type="journal article" date="2016" name="Appl. Microbiol. Biotechnol.">
        <title>Mutations improving production and secretion of extracellular lipase by Burkholderia glumae PG1.</title>
        <authorList>
            <person name="Knapp A."/>
            <person name="Voget S."/>
            <person name="Gao R."/>
            <person name="Zaburannyi N."/>
            <person name="Krysciak D."/>
            <person name="Breuer M."/>
            <person name="Hauer B."/>
            <person name="Streit W.R."/>
            <person name="Muller R."/>
            <person name="Daniel R."/>
            <person name="Jaeger K.E."/>
        </authorList>
    </citation>
    <scope>NUCLEOTIDE SEQUENCE [LARGE SCALE GENOMIC DNA]</scope>
    <source>
        <strain evidence="9 10">PG1</strain>
    </source>
</reference>
<feature type="transmembrane region" description="Helical" evidence="7">
    <location>
        <begin position="73"/>
        <end position="95"/>
    </location>
</feature>
<dbReference type="PROSITE" id="PS50850">
    <property type="entry name" value="MFS"/>
    <property type="match status" value="1"/>
</dbReference>
<comment type="subcellular location">
    <subcellularLocation>
        <location evidence="1">Cell membrane</location>
        <topology evidence="1">Multi-pass membrane protein</topology>
    </subcellularLocation>
</comment>
<dbReference type="KEGG" id="bgp:BGL_1c08400"/>
<keyword evidence="3" id="KW-1003">Cell membrane</keyword>
<dbReference type="AlphaFoldDB" id="A0A0B6RPW1"/>
<evidence type="ECO:0000259" key="8">
    <source>
        <dbReference type="PROSITE" id="PS50850"/>
    </source>
</evidence>
<dbReference type="PANTHER" id="PTHR43045:SF2">
    <property type="entry name" value="INNER MEMBRANE METABOLITE TRANSPORT PROTEIN YHJE"/>
    <property type="match status" value="1"/>
</dbReference>
<name>A0A0B6RPW1_BURPL</name>
<feature type="transmembrane region" description="Helical" evidence="7">
    <location>
        <begin position="296"/>
        <end position="318"/>
    </location>
</feature>
<keyword evidence="6 7" id="KW-0472">Membrane</keyword>
<feature type="transmembrane region" description="Helical" evidence="7">
    <location>
        <begin position="325"/>
        <end position="346"/>
    </location>
</feature>
<feature type="transmembrane region" description="Helical" evidence="7">
    <location>
        <begin position="206"/>
        <end position="225"/>
    </location>
</feature>
<evidence type="ECO:0000313" key="10">
    <source>
        <dbReference type="Proteomes" id="UP000031838"/>
    </source>
</evidence>
<evidence type="ECO:0000313" key="9">
    <source>
        <dbReference type="EMBL" id="AJK45373.1"/>
    </source>
</evidence>
<feature type="transmembrane region" description="Helical" evidence="7">
    <location>
        <begin position="419"/>
        <end position="437"/>
    </location>
</feature>
<feature type="transmembrane region" description="Helical" evidence="7">
    <location>
        <begin position="352"/>
        <end position="375"/>
    </location>
</feature>
<feature type="transmembrane region" description="Helical" evidence="7">
    <location>
        <begin position="107"/>
        <end position="128"/>
    </location>
</feature>
<evidence type="ECO:0000256" key="2">
    <source>
        <dbReference type="ARBA" id="ARBA00022448"/>
    </source>
</evidence>
<feature type="transmembrane region" description="Helical" evidence="7">
    <location>
        <begin position="171"/>
        <end position="194"/>
    </location>
</feature>
<dbReference type="EMBL" id="CP002580">
    <property type="protein sequence ID" value="AJK45373.1"/>
    <property type="molecule type" value="Genomic_DNA"/>
</dbReference>
<evidence type="ECO:0000256" key="1">
    <source>
        <dbReference type="ARBA" id="ARBA00004651"/>
    </source>
</evidence>
<sequence length="446" mass="47118">MPFAPHHGNIMSSTPATADAAQHGSSTVSQRRIVFASFIGTAIEFYDFYVYATAAALVIGPVFFPHGSATAQALSAFVTFGIAFIARPIGSFLFGHFGDRFGRKSTLVASLLVMGVSTTAIGFVPGYAAIGTLAPVLLCVLRFGQGIGLGGEWAGAALLATEHAPPGKRSWFGMFPQLGPSIGFLMSNGLFFALAIGLSDDQFRDWGWRVPFIVSAVLVAVGLYVRLKITETPAFQAAIERNERVRMPVAALLSRHWAPTLLGSVAMIVCYTLFYISTVFSLSYGVGKLHIARPSFLGLLCIAVVFMAIATPISAWAADRFGRKPILIAGGLAALLSGFTMEPLLGSGSIPLVALFLIIELFLMGVTFAPMGALLPELFPTHVRYTGAGVAYNLGGILGASVAPYIAQLLVARGGLSWVGGYVSVAAALSVIGVLLMRETRDARLM</sequence>
<dbReference type="Gene3D" id="1.20.1250.20">
    <property type="entry name" value="MFS general substrate transporter like domains"/>
    <property type="match status" value="1"/>
</dbReference>
<evidence type="ECO:0000256" key="7">
    <source>
        <dbReference type="SAM" id="Phobius"/>
    </source>
</evidence>
<evidence type="ECO:0000256" key="6">
    <source>
        <dbReference type="ARBA" id="ARBA00023136"/>
    </source>
</evidence>
<accession>A0A0B6RPW1</accession>
<gene>
    <name evidence="9" type="ORF">BGL_1c08400</name>
</gene>
<dbReference type="InterPro" id="IPR005829">
    <property type="entry name" value="Sugar_transporter_CS"/>
</dbReference>
<keyword evidence="4 7" id="KW-0812">Transmembrane</keyword>
<feature type="transmembrane region" description="Helical" evidence="7">
    <location>
        <begin position="387"/>
        <end position="407"/>
    </location>
</feature>
<protein>
    <submittedName>
        <fullName evidence="9">General substrate transporter</fullName>
    </submittedName>
</protein>